<dbReference type="Proteomes" id="UP000299102">
    <property type="component" value="Unassembled WGS sequence"/>
</dbReference>
<reference evidence="1 2" key="1">
    <citation type="journal article" date="2019" name="Commun. Biol.">
        <title>The bagworm genome reveals a unique fibroin gene that provides high tensile strength.</title>
        <authorList>
            <person name="Kono N."/>
            <person name="Nakamura H."/>
            <person name="Ohtoshi R."/>
            <person name="Tomita M."/>
            <person name="Numata K."/>
            <person name="Arakawa K."/>
        </authorList>
    </citation>
    <scope>NUCLEOTIDE SEQUENCE [LARGE SCALE GENOMIC DNA]</scope>
</reference>
<proteinExistence type="predicted"/>
<name>A0A4C1SA74_EUMVA</name>
<accession>A0A4C1SA74</accession>
<evidence type="ECO:0000313" key="1">
    <source>
        <dbReference type="EMBL" id="GBO99031.1"/>
    </source>
</evidence>
<keyword evidence="2" id="KW-1185">Reference proteome</keyword>
<evidence type="ECO:0000313" key="2">
    <source>
        <dbReference type="Proteomes" id="UP000299102"/>
    </source>
</evidence>
<dbReference type="EMBL" id="BGZK01000002">
    <property type="protein sequence ID" value="GBO99031.1"/>
    <property type="molecule type" value="Genomic_DNA"/>
</dbReference>
<sequence>MHASLVIGIMKKVRVNQDRDGTGRADGPTELAGDHRVVNAAREYSPRGLHLEEQGVAGLLSRNTTSDGRATGLMKGGVG</sequence>
<gene>
    <name evidence="1" type="ORF">EVAR_391_1</name>
</gene>
<comment type="caution">
    <text evidence="1">The sequence shown here is derived from an EMBL/GenBank/DDBJ whole genome shotgun (WGS) entry which is preliminary data.</text>
</comment>
<protein>
    <submittedName>
        <fullName evidence="1">Uncharacterized protein</fullName>
    </submittedName>
</protein>
<dbReference type="AlphaFoldDB" id="A0A4C1SA74"/>
<organism evidence="1 2">
    <name type="scientific">Eumeta variegata</name>
    <name type="common">Bagworm moth</name>
    <name type="synonym">Eumeta japonica</name>
    <dbReference type="NCBI Taxonomy" id="151549"/>
    <lineage>
        <taxon>Eukaryota</taxon>
        <taxon>Metazoa</taxon>
        <taxon>Ecdysozoa</taxon>
        <taxon>Arthropoda</taxon>
        <taxon>Hexapoda</taxon>
        <taxon>Insecta</taxon>
        <taxon>Pterygota</taxon>
        <taxon>Neoptera</taxon>
        <taxon>Endopterygota</taxon>
        <taxon>Lepidoptera</taxon>
        <taxon>Glossata</taxon>
        <taxon>Ditrysia</taxon>
        <taxon>Tineoidea</taxon>
        <taxon>Psychidae</taxon>
        <taxon>Oiketicinae</taxon>
        <taxon>Eumeta</taxon>
    </lineage>
</organism>